<dbReference type="InterPro" id="IPR043502">
    <property type="entry name" value="DNA/RNA_pol_sf"/>
</dbReference>
<evidence type="ECO:0000256" key="10">
    <source>
        <dbReference type="RuleBase" id="RU003805"/>
    </source>
</evidence>
<dbReference type="GO" id="GO:0001018">
    <property type="term" value="F:mitochondrial promoter sequence-specific DNA binding"/>
    <property type="evidence" value="ECO:0007669"/>
    <property type="project" value="TreeGrafter"/>
</dbReference>
<keyword evidence="3 10" id="KW-0240">DNA-directed RNA polymerase</keyword>
<evidence type="ECO:0000256" key="5">
    <source>
        <dbReference type="ARBA" id="ARBA00022695"/>
    </source>
</evidence>
<keyword evidence="7 10" id="KW-0804">Transcription</keyword>
<dbReference type="PROSITE" id="PS00489">
    <property type="entry name" value="RNA_POL_PHAGE_2"/>
    <property type="match status" value="1"/>
</dbReference>
<keyword evidence="12" id="KW-1185">Reference proteome</keyword>
<dbReference type="PANTHER" id="PTHR10102:SF0">
    <property type="entry name" value="DNA-DIRECTED RNA POLYMERASE, MITOCHONDRIAL"/>
    <property type="match status" value="1"/>
</dbReference>
<gene>
    <name evidence="13" type="primary">mtRNApol</name>
</gene>
<dbReference type="SMART" id="SM01311">
    <property type="entry name" value="RPOL_N"/>
    <property type="match status" value="1"/>
</dbReference>
<comment type="catalytic activity">
    <reaction evidence="8 10">
        <text>RNA(n) + a ribonucleoside 5'-triphosphate = RNA(n+1) + diphosphate</text>
        <dbReference type="Rhea" id="RHEA:21248"/>
        <dbReference type="Rhea" id="RHEA-COMP:14527"/>
        <dbReference type="Rhea" id="RHEA-COMP:17342"/>
        <dbReference type="ChEBI" id="CHEBI:33019"/>
        <dbReference type="ChEBI" id="CHEBI:61557"/>
        <dbReference type="ChEBI" id="CHEBI:140395"/>
        <dbReference type="EC" id="2.7.7.6"/>
    </reaction>
</comment>
<keyword evidence="5 10" id="KW-0548">Nucleotidyltransferase</keyword>
<dbReference type="GO" id="GO:0006390">
    <property type="term" value="P:mitochondrial transcription"/>
    <property type="evidence" value="ECO:0007669"/>
    <property type="project" value="TreeGrafter"/>
</dbReference>
<evidence type="ECO:0000256" key="2">
    <source>
        <dbReference type="ARBA" id="ARBA00012418"/>
    </source>
</evidence>
<reference evidence="13" key="1">
    <citation type="submission" date="2025-08" db="UniProtKB">
        <authorList>
            <consortium name="RefSeq"/>
        </authorList>
    </citation>
    <scope>IDENTIFICATION</scope>
    <source>
        <strain evidence="13">USDA-PBARC FA_bdor</strain>
        <tissue evidence="13">Whole organism</tissue>
    </source>
</reference>
<keyword evidence="6" id="KW-0809">Transit peptide</keyword>
<dbReference type="RefSeq" id="XP_011311513.1">
    <property type="nucleotide sequence ID" value="XM_011313211.1"/>
</dbReference>
<organism evidence="12 13">
    <name type="scientific">Fopius arisanus</name>
    <dbReference type="NCBI Taxonomy" id="64838"/>
    <lineage>
        <taxon>Eukaryota</taxon>
        <taxon>Metazoa</taxon>
        <taxon>Ecdysozoa</taxon>
        <taxon>Arthropoda</taxon>
        <taxon>Hexapoda</taxon>
        <taxon>Insecta</taxon>
        <taxon>Pterygota</taxon>
        <taxon>Neoptera</taxon>
        <taxon>Endopterygota</taxon>
        <taxon>Hymenoptera</taxon>
        <taxon>Apocrita</taxon>
        <taxon>Ichneumonoidea</taxon>
        <taxon>Braconidae</taxon>
        <taxon>Opiinae</taxon>
        <taxon>Fopius</taxon>
    </lineage>
</organism>
<dbReference type="InterPro" id="IPR029262">
    <property type="entry name" value="RPOL_N"/>
</dbReference>
<dbReference type="GO" id="GO:0071897">
    <property type="term" value="P:DNA biosynthetic process"/>
    <property type="evidence" value="ECO:0007669"/>
    <property type="project" value="UniProtKB-ARBA"/>
</dbReference>
<feature type="domain" description="DNA-directed RNA polymerase N-terminal" evidence="11">
    <location>
        <begin position="433"/>
        <end position="748"/>
    </location>
</feature>
<dbReference type="Proteomes" id="UP000694866">
    <property type="component" value="Unplaced"/>
</dbReference>
<evidence type="ECO:0000256" key="6">
    <source>
        <dbReference type="ARBA" id="ARBA00022946"/>
    </source>
</evidence>
<evidence type="ECO:0000259" key="11">
    <source>
        <dbReference type="SMART" id="SM01311"/>
    </source>
</evidence>
<dbReference type="GeneID" id="105271576"/>
<evidence type="ECO:0000256" key="3">
    <source>
        <dbReference type="ARBA" id="ARBA00022478"/>
    </source>
</evidence>
<dbReference type="EC" id="2.7.7.6" evidence="2 10"/>
<evidence type="ECO:0000256" key="9">
    <source>
        <dbReference type="PROSITE-ProRule" id="PRU00708"/>
    </source>
</evidence>
<dbReference type="Gene3D" id="1.25.40.10">
    <property type="entry name" value="Tetratricopeptide repeat domain"/>
    <property type="match status" value="1"/>
</dbReference>
<dbReference type="AlphaFoldDB" id="A0A9R1U8S5"/>
<dbReference type="Gene3D" id="1.10.287.280">
    <property type="match status" value="1"/>
</dbReference>
<dbReference type="Gene3D" id="1.10.1320.10">
    <property type="entry name" value="DNA-directed RNA polymerase, N-terminal domain"/>
    <property type="match status" value="1"/>
</dbReference>
<dbReference type="InterPro" id="IPR002092">
    <property type="entry name" value="DNA-dir_Rpol_phage-type"/>
</dbReference>
<evidence type="ECO:0000313" key="13">
    <source>
        <dbReference type="RefSeq" id="XP_011311513.1"/>
    </source>
</evidence>
<dbReference type="InterPro" id="IPR046950">
    <property type="entry name" value="DNA-dir_Rpol_C_phage-type"/>
</dbReference>
<dbReference type="InterPro" id="IPR011990">
    <property type="entry name" value="TPR-like_helical_dom_sf"/>
</dbReference>
<evidence type="ECO:0000256" key="7">
    <source>
        <dbReference type="ARBA" id="ARBA00023163"/>
    </source>
</evidence>
<evidence type="ECO:0000256" key="8">
    <source>
        <dbReference type="ARBA" id="ARBA00048552"/>
    </source>
</evidence>
<keyword evidence="4 10" id="KW-0808">Transferase</keyword>
<proteinExistence type="inferred from homology"/>
<dbReference type="GO" id="GO:0003899">
    <property type="term" value="F:DNA-directed RNA polymerase activity"/>
    <property type="evidence" value="ECO:0007669"/>
    <property type="project" value="UniProtKB-EC"/>
</dbReference>
<dbReference type="GO" id="GO:0034245">
    <property type="term" value="C:mitochondrial DNA-directed RNA polymerase complex"/>
    <property type="evidence" value="ECO:0007669"/>
    <property type="project" value="TreeGrafter"/>
</dbReference>
<dbReference type="SUPFAM" id="SSF56672">
    <property type="entry name" value="DNA/RNA polymerases"/>
    <property type="match status" value="1"/>
</dbReference>
<dbReference type="OrthoDB" id="276422at2759"/>
<dbReference type="Pfam" id="PF14700">
    <property type="entry name" value="RPOL_N"/>
    <property type="match status" value="1"/>
</dbReference>
<protein>
    <recommendedName>
        <fullName evidence="2 10">DNA-directed RNA polymerase</fullName>
        <ecNumber evidence="2 10">2.7.7.6</ecNumber>
    </recommendedName>
</protein>
<accession>A0A9R1U8S5</accession>
<evidence type="ECO:0000313" key="12">
    <source>
        <dbReference type="Proteomes" id="UP000694866"/>
    </source>
</evidence>
<evidence type="ECO:0000256" key="1">
    <source>
        <dbReference type="ARBA" id="ARBA00009493"/>
    </source>
</evidence>
<dbReference type="InterPro" id="IPR002885">
    <property type="entry name" value="PPR_rpt"/>
</dbReference>
<dbReference type="FunFam" id="1.10.150.20:FF:000031">
    <property type="entry name" value="DNA-directed RNA polymerase"/>
    <property type="match status" value="1"/>
</dbReference>
<comment type="function">
    <text evidence="10">DNA-dependent RNA polymerase catalyzes the transcription of DNA into RNA using the four ribonucleoside triphosphates as substrates.</text>
</comment>
<dbReference type="CTD" id="136026652"/>
<sequence>MYRLIKAHRLSVRNTYTGSLNIYTETSDKLCSFCHVHHSKMPRNLTFSQVRHRTSTINTALLPIVKKQKRKPKRYAELLEVTHNLTSNRRAAVRTLNASHLSLLMRQPDVTLDKLHRVKRTNLLKISNAEINTGSNTEGSQNILGLQTPGLIEDSLRMSAENQKSGMTVMDDLETSGISGISDTALMIKDRSLLNSIPDDQAKQDLDDDLEPLKLIPIQKSKKKKPDVSDLERVKQVHEQARRESLVRTLNAYLRVCVSTGMMGRAYHTIMHYRKRSGKIKTAWITDITLFNILLQSYASSGNLQKVKEFLKIIREDGLTPTAKTYAAVFECFGRIPAAKKEQPFLNDIRRMMNRQNITFDEVVHQSKSKRGQYSSVRKAIKLLDPGFEPKPQITEESYDCRLLQRITPDGGKPNCSPIGNSLTLDNINRRYSRQVNHEIVGHVEIKSIEKFDKSKPIVPYYKSLISELEEEWKRTASEAFDRDLKALKSREYQPIPNAMVLYPCLCVLDKEEYVKAILRETWRLADGSETFSPSFSFLCKNLGKHINDKYEILESKNHGYLENLQKVYSRYSKWYVDRPDGANGRTAWQRIAEQVSPELNLELESIRWPVNLQISVGKFLYQIILKDIKLDVSRVRPCSKTKHFLPAFYTLFRHNTQKYLIEEIKPHPILAKIYRDSQPETLKFDTSLVPSECPPRPWSSVQSGGYLLLRTDVVRVPIYAMEQWKRLEVVPKRQLWPSLDCLNQLASIPWTVNTVILDLAIKIFRNGGSERLNVPQPPSVLTPPPLLKRDCSEKERKSIFKARMDLRRQKGEMYSLWCDALYRLSLANHFRNKIFWLPHNMDFRGRVYPVPPHLNHLGSDLARSMLIFALGKPLGPNGLDWLKIHCINLTGFKKRNSINERLRYANEILDEIVDSAERPMDGEMWWAMSDEPWQTLATCIEISNALKSPNPEDYICRFPIHQDGSCNGLQHYAALGRDQSGAENVNLHPSSVPQDVYSSVAGMVEDIRKRDANNGVEVAQVLDGFVKRKVIKQTVMTTVYGVTRFGARLQIARQLKDLDEFPQEFVWSASLYLAQKTFDSLRSMFDSARQIQDWFTDCAKVISTMKGKNMEWVTPLGLPVVQPYSKINPTRTGLKEVAMDTYEKPNATKQKNAFAPNFIHSLDSCHMMLTSLHCEKQGITFVSVHDCYWTHPCTVEIMNTICREQFVALHSEPILEDLSEFFVRHYIDPQQKDRNAKEDLESDLSTRKLKHTLTNLPQKGSFNLKSVLKSTYFFS</sequence>
<dbReference type="Gene3D" id="1.10.150.20">
    <property type="entry name" value="5' to 3' exonuclease, C-terminal subdomain"/>
    <property type="match status" value="1"/>
</dbReference>
<comment type="similarity">
    <text evidence="1 10">Belongs to the phage and mitochondrial RNA polymerase family.</text>
</comment>
<dbReference type="PANTHER" id="PTHR10102">
    <property type="entry name" value="DNA-DIRECTED RNA POLYMERASE, MITOCHONDRIAL"/>
    <property type="match status" value="1"/>
</dbReference>
<dbReference type="PROSITE" id="PS00900">
    <property type="entry name" value="RNA_POL_PHAGE_1"/>
    <property type="match status" value="1"/>
</dbReference>
<dbReference type="InterPro" id="IPR037159">
    <property type="entry name" value="RNA_POL_N_sf"/>
</dbReference>
<dbReference type="KEGG" id="fas:105271576"/>
<dbReference type="PROSITE" id="PS51375">
    <property type="entry name" value="PPR"/>
    <property type="match status" value="1"/>
</dbReference>
<name>A0A9R1U8S5_9HYME</name>
<feature type="repeat" description="PPR" evidence="9">
    <location>
        <begin position="287"/>
        <end position="321"/>
    </location>
</feature>
<evidence type="ECO:0000256" key="4">
    <source>
        <dbReference type="ARBA" id="ARBA00022679"/>
    </source>
</evidence>
<dbReference type="FunFam" id="1.10.287.280:FF:000001">
    <property type="entry name" value="DNA-directed RNA polymerase"/>
    <property type="match status" value="1"/>
</dbReference>
<dbReference type="Pfam" id="PF00940">
    <property type="entry name" value="RNA_pol"/>
    <property type="match status" value="1"/>
</dbReference>